<keyword evidence="3" id="KW-1133">Transmembrane helix</keyword>
<dbReference type="SMART" id="SM00421">
    <property type="entry name" value="HTH_LUXR"/>
    <property type="match status" value="1"/>
</dbReference>
<dbReference type="GO" id="GO:0000155">
    <property type="term" value="F:phosphorelay sensor kinase activity"/>
    <property type="evidence" value="ECO:0007669"/>
    <property type="project" value="TreeGrafter"/>
</dbReference>
<dbReference type="Pfam" id="PF07494">
    <property type="entry name" value="Reg_prop"/>
    <property type="match status" value="1"/>
</dbReference>
<evidence type="ECO:0000313" key="5">
    <source>
        <dbReference type="EMBL" id="PSK81626.1"/>
    </source>
</evidence>
<dbReference type="SUPFAM" id="SSF46894">
    <property type="entry name" value="C-terminal effector domain of the bipartite response regulators"/>
    <property type="match status" value="1"/>
</dbReference>
<dbReference type="InterPro" id="IPR011123">
    <property type="entry name" value="Y_Y_Y"/>
</dbReference>
<dbReference type="Gene3D" id="2.130.10.10">
    <property type="entry name" value="YVTN repeat-like/Quinoprotein amine dehydrogenase"/>
    <property type="match status" value="2"/>
</dbReference>
<dbReference type="InterPro" id="IPR015943">
    <property type="entry name" value="WD40/YVTN_repeat-like_dom_sf"/>
</dbReference>
<evidence type="ECO:0000256" key="1">
    <source>
        <dbReference type="ARBA" id="ARBA00022553"/>
    </source>
</evidence>
<dbReference type="GO" id="GO:0006355">
    <property type="term" value="P:regulation of DNA-templated transcription"/>
    <property type="evidence" value="ECO:0007669"/>
    <property type="project" value="InterPro"/>
</dbReference>
<organism evidence="5 6">
    <name type="scientific">Prolixibacter denitrificans</name>
    <dbReference type="NCBI Taxonomy" id="1541063"/>
    <lineage>
        <taxon>Bacteria</taxon>
        <taxon>Pseudomonadati</taxon>
        <taxon>Bacteroidota</taxon>
        <taxon>Bacteroidia</taxon>
        <taxon>Marinilabiliales</taxon>
        <taxon>Prolixibacteraceae</taxon>
        <taxon>Prolixibacter</taxon>
    </lineage>
</organism>
<keyword evidence="3" id="KW-0812">Transmembrane</keyword>
<dbReference type="PANTHER" id="PTHR43547:SF2">
    <property type="entry name" value="HYBRID SIGNAL TRANSDUCTION HISTIDINE KINASE C"/>
    <property type="match status" value="1"/>
</dbReference>
<dbReference type="Gene3D" id="1.10.10.10">
    <property type="entry name" value="Winged helix-like DNA-binding domain superfamily/Winged helix DNA-binding domain"/>
    <property type="match status" value="1"/>
</dbReference>
<sequence length="988" mass="114807">MKDFSNNQLEEPVCRSGNDGRLMMDRKIVSVFFILLLFLGESLQGAIKSIGLPVIKNFTKQDYSAGTQSWAIAQGRDDKLYFANNNGLLQFDGVNWNTYPLPNSSIVRSLLVGDENRIYVGGFNEFGYFDPDQQGRMVYHSLSSHLPDDEKNFGEIWRIYKFKGQLVFQSYTSLMLWDGKTFRILHPEKDELFHFSFKVNDRLWIDNRAEGLQELVNGRLVTLPGTEKIRGQEIWGILPFPGNRFMIATQNKGVFLYDGKEMVAWDNEADQLLKANRVMGIAQIDGDHYAFGTISHGVVITDSKGNVVQNISREEGLQNNTVLSVFVDNDHNLWLGLDNGISQIKINSPLSLIGFNNGVGATYSAAIYKGKIYLATNQGVVYHSWDPDKKIKRLGRFTMLNATRGQAWSLEVFDNILLVGHNAGAFQIINGKPQQISSVIGYWGFRQVPGHPDLLIGGHYNGLSLFKRGPQGWKYVREIEGFKESSRQFEFDDKGNIWMEHGYRGVFRIEISEDYTHVIRTELYGKKEGLPQAMNVGIYRLKDRLVFLTTDGVYQYFPSTNSFRKSQTYSELFGKLKGLSYIREDKRGNIWYFRNNQAGVMQKQPDGTYRSVEMPFRSLSGRFLPTFEFVLPVDEQDVFIGYDDGVAHYDPTFIKSWNNKFYTLISKVSVIKTDSVIFYGNGLQKQVSSIPYRENDLRFYFAAADMENIGHVTYQLKLEGFDDDWNNWSGRTMRDYTNLPEGDYTFMVRGINRYGVESAPATYRFTILPPWYRSVWAYLVYGFLFLLLVWGIYYFIRWKMKRSKEKEANRQRELYARREEELGRKQLEADKEIIRLRNDKLRNEMVHKEKELANASMEMIQKNKMLNKIKNDLKKATENITDESLQARLRSILRRIDRQVDNEKQWQIFETHFETVHEDFLTRIKEQFPELSPKELKLCAYLRMNISSKEIAALMNISVRGVEISRYRLRKKLGLQRHDNLTDFILRF</sequence>
<proteinExistence type="predicted"/>
<dbReference type="InterPro" id="IPR013783">
    <property type="entry name" value="Ig-like_fold"/>
</dbReference>
<dbReference type="PANTHER" id="PTHR43547">
    <property type="entry name" value="TWO-COMPONENT HISTIDINE KINASE"/>
    <property type="match status" value="1"/>
</dbReference>
<dbReference type="SUPFAM" id="SSF63829">
    <property type="entry name" value="Calcium-dependent phosphotriesterase"/>
    <property type="match status" value="1"/>
</dbReference>
<dbReference type="InterPro" id="IPR016032">
    <property type="entry name" value="Sig_transdc_resp-reg_C-effctor"/>
</dbReference>
<feature type="domain" description="HTH luxR-type" evidence="4">
    <location>
        <begin position="928"/>
        <end position="988"/>
    </location>
</feature>
<keyword evidence="2" id="KW-0175">Coiled coil</keyword>
<keyword evidence="5" id="KW-0238">DNA-binding</keyword>
<keyword evidence="1" id="KW-0597">Phosphoprotein</keyword>
<evidence type="ECO:0000256" key="2">
    <source>
        <dbReference type="SAM" id="Coils"/>
    </source>
</evidence>
<dbReference type="AlphaFoldDB" id="A0A2P8C9I2"/>
<dbReference type="Pfam" id="PF07495">
    <property type="entry name" value="Y_Y_Y"/>
    <property type="match status" value="1"/>
</dbReference>
<feature type="transmembrane region" description="Helical" evidence="3">
    <location>
        <begin position="28"/>
        <end position="47"/>
    </location>
</feature>
<evidence type="ECO:0000259" key="4">
    <source>
        <dbReference type="SMART" id="SM00421"/>
    </source>
</evidence>
<dbReference type="InterPro" id="IPR000792">
    <property type="entry name" value="Tscrpt_reg_LuxR_C"/>
</dbReference>
<dbReference type="GO" id="GO:0003677">
    <property type="term" value="F:DNA binding"/>
    <property type="evidence" value="ECO:0007669"/>
    <property type="project" value="UniProtKB-KW"/>
</dbReference>
<reference evidence="5 6" key="1">
    <citation type="submission" date="2018-03" db="EMBL/GenBank/DDBJ databases">
        <title>Genomic Encyclopedia of Archaeal and Bacterial Type Strains, Phase II (KMG-II): from individual species to whole genera.</title>
        <authorList>
            <person name="Goeker M."/>
        </authorList>
    </citation>
    <scope>NUCLEOTIDE SEQUENCE [LARGE SCALE GENOMIC DNA]</scope>
    <source>
        <strain evidence="5 6">DSM 27267</strain>
    </source>
</reference>
<feature type="transmembrane region" description="Helical" evidence="3">
    <location>
        <begin position="775"/>
        <end position="796"/>
    </location>
</feature>
<name>A0A2P8C9I2_9BACT</name>
<dbReference type="EMBL" id="PYGC01000008">
    <property type="protein sequence ID" value="PSK81626.1"/>
    <property type="molecule type" value="Genomic_DNA"/>
</dbReference>
<evidence type="ECO:0000313" key="6">
    <source>
        <dbReference type="Proteomes" id="UP000240621"/>
    </source>
</evidence>
<dbReference type="InterPro" id="IPR036388">
    <property type="entry name" value="WH-like_DNA-bd_sf"/>
</dbReference>
<evidence type="ECO:0000256" key="3">
    <source>
        <dbReference type="SAM" id="Phobius"/>
    </source>
</evidence>
<comment type="caution">
    <text evidence="5">The sequence shown here is derived from an EMBL/GenBank/DDBJ whole genome shotgun (WGS) entry which is preliminary data.</text>
</comment>
<gene>
    <name evidence="5" type="ORF">CLV93_10824</name>
</gene>
<dbReference type="InterPro" id="IPR011047">
    <property type="entry name" value="Quinoprotein_ADH-like_sf"/>
</dbReference>
<dbReference type="InterPro" id="IPR011110">
    <property type="entry name" value="Reg_prop"/>
</dbReference>
<dbReference type="OrthoDB" id="1090267at2"/>
<accession>A0A2P8C9I2</accession>
<keyword evidence="3" id="KW-0472">Membrane</keyword>
<feature type="coiled-coil region" evidence="2">
    <location>
        <begin position="801"/>
        <end position="886"/>
    </location>
</feature>
<dbReference type="Gene3D" id="2.60.40.10">
    <property type="entry name" value="Immunoglobulins"/>
    <property type="match status" value="1"/>
</dbReference>
<protein>
    <submittedName>
        <fullName evidence="5">DNA-binding CsgD family transcriptional regulator</fullName>
    </submittedName>
</protein>
<dbReference type="Proteomes" id="UP000240621">
    <property type="component" value="Unassembled WGS sequence"/>
</dbReference>
<dbReference type="SUPFAM" id="SSF50998">
    <property type="entry name" value="Quinoprotein alcohol dehydrogenase-like"/>
    <property type="match status" value="1"/>
</dbReference>